<evidence type="ECO:0000256" key="2">
    <source>
        <dbReference type="SAM" id="MobiDB-lite"/>
    </source>
</evidence>
<dbReference type="EMBL" id="PQFF01000027">
    <property type="protein sequence ID" value="RHZ87880.1"/>
    <property type="molecule type" value="Genomic_DNA"/>
</dbReference>
<keyword evidence="3" id="KW-1133">Transmembrane helix</keyword>
<keyword evidence="1" id="KW-0175">Coiled coil</keyword>
<feature type="region of interest" description="Disordered" evidence="2">
    <location>
        <begin position="545"/>
        <end position="567"/>
    </location>
</feature>
<dbReference type="OrthoDB" id="2434948at2759"/>
<evidence type="ECO:0000313" key="5">
    <source>
        <dbReference type="Proteomes" id="UP000266861"/>
    </source>
</evidence>
<organism evidence="4 5">
    <name type="scientific">Diversispora epigaea</name>
    <dbReference type="NCBI Taxonomy" id="1348612"/>
    <lineage>
        <taxon>Eukaryota</taxon>
        <taxon>Fungi</taxon>
        <taxon>Fungi incertae sedis</taxon>
        <taxon>Mucoromycota</taxon>
        <taxon>Glomeromycotina</taxon>
        <taxon>Glomeromycetes</taxon>
        <taxon>Diversisporales</taxon>
        <taxon>Diversisporaceae</taxon>
        <taxon>Diversispora</taxon>
    </lineage>
</organism>
<sequence length="865" mass="99462">MTSTKVGSKSHDSENHLQVCFAIKKSHYPDTKRIYEKLDKLEERFRLLEEEIDDFTDKALEIKWEKLLMWYMLYFIITGITYILLMKESKSTYPSAIYIFSVSSMPRRGVLGPVRDKLSEYGENYIVNIISEGGTAKTSEAWLRFAKNYPPKYIRNRLLKLGYEINNRDYWENFVFRIKNNLTSHRQISNDPEYRNFKVQLVLYKKNRASLIIQQAYRLWRKQNNSVKIIQLAENKSAYPSAIFNFFDIVYNIIILPMRIETLVEGKFPVKALIDTSSKFNTISKRLFDKLKSNHGILPSCGPAECLYGDIIGEINCLDLQFRYKGKWQSLDYIDAIYFKIRKNPTFDLVLGRGWLWVHEVKMNFKLSSKGSCGPHAKIEIDGMSIPLIDKDFNKASSTKNNLSKSTESKPGLAQEEFRYKGKWQSLDYIDAIYFKIRKNPTFDLVLGRGWLWVHEVKMNFKLSSKGSCGPHAKIEIDGMSIPLIDKDFNKASSTKNNLSKSTESKPGLAQEEVINIINKILLNIEDRLEESLLCDNKQQIFRNIPHAHPPSRRLNDDNSKNKSKKGGVSIPRIRILILLIQALLIPPIQVRKQQTKYRGIHGELSIIGDIHTDDFIDSRRRVLSIKTDQNRRMRGNKSPAPTPTPIPVTINTDIDELKQDMLAIKNEIVRMQSDAEWRSEVRSRGQVSAQSYRSDYPTATETFWVEFTALFDERRKREKCSHTKIYNALFIEIGLSSATLATFYRHQRAPQTTSLDKIEIWVKRENKKIDNSFIIGSGNRGLSSHNNFSSNIILDDCNSNNNDNNLATNIDNAFFVPLAVIISLIASADNGANASGKATSFRLKAHLMPLQLLFGLNSDNSYNI</sequence>
<evidence type="ECO:0000256" key="1">
    <source>
        <dbReference type="SAM" id="Coils"/>
    </source>
</evidence>
<feature type="transmembrane region" description="Helical" evidence="3">
    <location>
        <begin position="67"/>
        <end position="85"/>
    </location>
</feature>
<protein>
    <submittedName>
        <fullName evidence="4">Uncharacterized protein</fullName>
    </submittedName>
</protein>
<comment type="caution">
    <text evidence="4">The sequence shown here is derived from an EMBL/GenBank/DDBJ whole genome shotgun (WGS) entry which is preliminary data.</text>
</comment>
<evidence type="ECO:0000256" key="3">
    <source>
        <dbReference type="SAM" id="Phobius"/>
    </source>
</evidence>
<keyword evidence="3" id="KW-0472">Membrane</keyword>
<proteinExistence type="predicted"/>
<dbReference type="Gene3D" id="2.40.70.10">
    <property type="entry name" value="Acid Proteases"/>
    <property type="match status" value="1"/>
</dbReference>
<feature type="coiled-coil region" evidence="1">
    <location>
        <begin position="31"/>
        <end position="58"/>
    </location>
</feature>
<dbReference type="AlphaFoldDB" id="A0A397JTY5"/>
<keyword evidence="5" id="KW-1185">Reference proteome</keyword>
<dbReference type="Proteomes" id="UP000266861">
    <property type="component" value="Unassembled WGS sequence"/>
</dbReference>
<dbReference type="InterPro" id="IPR021109">
    <property type="entry name" value="Peptidase_aspartic_dom_sf"/>
</dbReference>
<accession>A0A397JTY5</accession>
<dbReference type="CDD" id="cd00303">
    <property type="entry name" value="retropepsin_like"/>
    <property type="match status" value="1"/>
</dbReference>
<evidence type="ECO:0000313" key="4">
    <source>
        <dbReference type="EMBL" id="RHZ87880.1"/>
    </source>
</evidence>
<gene>
    <name evidence="4" type="ORF">Glove_29g90</name>
</gene>
<name>A0A397JTY5_9GLOM</name>
<keyword evidence="3" id="KW-0812">Transmembrane</keyword>
<reference evidence="4 5" key="1">
    <citation type="submission" date="2018-08" db="EMBL/GenBank/DDBJ databases">
        <title>Genome and evolution of the arbuscular mycorrhizal fungus Diversispora epigaea (formerly Glomus versiforme) and its bacterial endosymbionts.</title>
        <authorList>
            <person name="Sun X."/>
            <person name="Fei Z."/>
            <person name="Harrison M."/>
        </authorList>
    </citation>
    <scope>NUCLEOTIDE SEQUENCE [LARGE SCALE GENOMIC DNA]</scope>
    <source>
        <strain evidence="4 5">IT104</strain>
    </source>
</reference>